<evidence type="ECO:0000256" key="1">
    <source>
        <dbReference type="SAM" id="MobiDB-lite"/>
    </source>
</evidence>
<sequence length="259" mass="28627">MTSSDPLSVCDCGGTTTGPCNCKNLHCKIVLPRCHKSGPTTKTPIKCDIYGTIPKINHDINCYDWEFEFQHETDVPQIWCTIERCVEIGKKDIQCVPGCSFKVCVPINDCEKKTVECRLVPQPMQMKIYRRKEGNRTVYDVYVINDPDPNSPFHAGGMPAKWLILHCATAEQVRAQLPNATKQDGTPIVKSSTKGKSTPNEDANVNIEMVVKESILKEYADELQKESAEDSAPSQAADNSSEETVAKASKSQTKAESKG</sequence>
<proteinExistence type="predicted"/>
<name>M5S8B8_9BACT</name>
<dbReference type="PATRIC" id="fig|1263868.3.peg.6017"/>
<feature type="region of interest" description="Disordered" evidence="1">
    <location>
        <begin position="177"/>
        <end position="203"/>
    </location>
</feature>
<dbReference type="AlphaFoldDB" id="M5S8B8"/>
<comment type="caution">
    <text evidence="2">The sequence shown here is derived from an EMBL/GenBank/DDBJ whole genome shotgun (WGS) entry which is preliminary data.</text>
</comment>
<dbReference type="EMBL" id="ANOF01000180">
    <property type="protein sequence ID" value="EMI23892.1"/>
    <property type="molecule type" value="Genomic_DNA"/>
</dbReference>
<organism evidence="2 3">
    <name type="scientific">Rhodopirellula europaea SH398</name>
    <dbReference type="NCBI Taxonomy" id="1263868"/>
    <lineage>
        <taxon>Bacteria</taxon>
        <taxon>Pseudomonadati</taxon>
        <taxon>Planctomycetota</taxon>
        <taxon>Planctomycetia</taxon>
        <taxon>Pirellulales</taxon>
        <taxon>Pirellulaceae</taxon>
        <taxon>Rhodopirellula</taxon>
    </lineage>
</organism>
<feature type="compositionally biased region" description="Polar residues" evidence="1">
    <location>
        <begin position="232"/>
        <end position="252"/>
    </location>
</feature>
<reference evidence="2 3" key="1">
    <citation type="journal article" date="2013" name="Mar. Genomics">
        <title>Expression of sulfatases in Rhodopirellula baltica and the diversity of sulfatases in the genus Rhodopirellula.</title>
        <authorList>
            <person name="Wegner C.E."/>
            <person name="Richter-Heitmann T."/>
            <person name="Klindworth A."/>
            <person name="Klockow C."/>
            <person name="Richter M."/>
            <person name="Achstetter T."/>
            <person name="Glockner F.O."/>
            <person name="Harder J."/>
        </authorList>
    </citation>
    <scope>NUCLEOTIDE SEQUENCE [LARGE SCALE GENOMIC DNA]</scope>
    <source>
        <strain evidence="2 3">SH398</strain>
    </source>
</reference>
<protein>
    <submittedName>
        <fullName evidence="2">Uncharacterized protein</fullName>
    </submittedName>
</protein>
<accession>M5S8B8</accession>
<feature type="compositionally biased region" description="Polar residues" evidence="1">
    <location>
        <begin position="178"/>
        <end position="203"/>
    </location>
</feature>
<feature type="region of interest" description="Disordered" evidence="1">
    <location>
        <begin position="221"/>
        <end position="259"/>
    </location>
</feature>
<evidence type="ECO:0000313" key="2">
    <source>
        <dbReference type="EMBL" id="EMI23892.1"/>
    </source>
</evidence>
<dbReference type="Proteomes" id="UP000011996">
    <property type="component" value="Unassembled WGS sequence"/>
</dbReference>
<evidence type="ECO:0000313" key="3">
    <source>
        <dbReference type="Proteomes" id="UP000011996"/>
    </source>
</evidence>
<gene>
    <name evidence="2" type="ORF">RESH_05550</name>
</gene>